<dbReference type="GO" id="GO:0016491">
    <property type="term" value="F:oxidoreductase activity"/>
    <property type="evidence" value="ECO:0007669"/>
    <property type="project" value="UniProtKB-KW"/>
</dbReference>
<evidence type="ECO:0000313" key="8">
    <source>
        <dbReference type="EMBL" id="QGK69964.1"/>
    </source>
</evidence>
<dbReference type="InterPro" id="IPR011706">
    <property type="entry name" value="Cu-oxidase_C"/>
</dbReference>
<dbReference type="PROSITE" id="PS00079">
    <property type="entry name" value="MULTICOPPER_OXIDASE1"/>
    <property type="match status" value="1"/>
</dbReference>
<dbReference type="Pfam" id="PF07732">
    <property type="entry name" value="Cu-oxidase_3"/>
    <property type="match status" value="1"/>
</dbReference>
<proteinExistence type="predicted"/>
<gene>
    <name evidence="8" type="ORF">GIY23_10910</name>
</gene>
<evidence type="ECO:0000256" key="4">
    <source>
        <dbReference type="SAM" id="MobiDB-lite"/>
    </source>
</evidence>
<accession>A0A5Q3Q9T2</accession>
<dbReference type="InterPro" id="IPR011707">
    <property type="entry name" value="Cu-oxidase-like_N"/>
</dbReference>
<feature type="domain" description="Plastocyanin-like" evidence="6">
    <location>
        <begin position="413"/>
        <end position="547"/>
    </location>
</feature>
<evidence type="ECO:0000259" key="6">
    <source>
        <dbReference type="Pfam" id="PF07731"/>
    </source>
</evidence>
<dbReference type="InterPro" id="IPR002355">
    <property type="entry name" value="Cu_oxidase_Cu_BS"/>
</dbReference>
<dbReference type="AlphaFoldDB" id="A0A5Q3Q9T2"/>
<evidence type="ECO:0000313" key="9">
    <source>
        <dbReference type="Proteomes" id="UP000371041"/>
    </source>
</evidence>
<keyword evidence="9" id="KW-1185">Reference proteome</keyword>
<dbReference type="Pfam" id="PF00394">
    <property type="entry name" value="Cu-oxidase"/>
    <property type="match status" value="1"/>
</dbReference>
<dbReference type="InterPro" id="IPR006311">
    <property type="entry name" value="TAT_signal"/>
</dbReference>
<evidence type="ECO:0000259" key="7">
    <source>
        <dbReference type="Pfam" id="PF07732"/>
    </source>
</evidence>
<keyword evidence="3" id="KW-0186">Copper</keyword>
<sequence length="553" mass="59748">MVPNETSRRNLLLGAAGLVGAAASTGGVGWLALASGTPASVPTPARISASSEAVQRREQARRAAGSGRTVRASLTAEPTEVDLGGRIVRTWAYNGQIPGPVIRCTAGEQLAVEVSNRLPERTTVHWHGLRLRNDMDGVPNLTQEPIPAGQRMRYTFTAPDPGTYWLHPHVGLQRERGLYAPLIIDDPREPGDYDVEFVVVLDDWLNDVAASPDKVLSTLRKGGMTPKYRTPVQAGQISDVSEAWQYQVPPGLTDLPPEAPPMSPASLMAASVQFPFYLLNGRLPTAPQTFRAKPGQRARIRVINAGGTSVFRLALGGHRLTVTHTDGFPVQPVTVDTLHIASGERYDLLVDLDDGAFPLAAVAEGHGAQALGVVRTGSGPTPAPDATPTELAGRLLKLSDLHAAPAAQADDRSPEVTHPLQLIGSMRGFHWRINGETYNHRKPFADVTPMPIREGQRVRMTMVNPTPMYHPMHLHGHTGTVRATGGIRSQRHPNPPHTPIRNGTRKDTLVVAPGQRVSMDFTADNPGQWLVHCHMAYHLATGMAGIMSYMDNP</sequence>
<dbReference type="RefSeq" id="WP_154076556.1">
    <property type="nucleotide sequence ID" value="NZ_CP045929.1"/>
</dbReference>
<keyword evidence="1" id="KW-0479">Metal-binding</keyword>
<dbReference type="KEGG" id="sace:GIY23_10910"/>
<feature type="region of interest" description="Disordered" evidence="4">
    <location>
        <begin position="487"/>
        <end position="506"/>
    </location>
</feature>
<dbReference type="EMBL" id="CP045929">
    <property type="protein sequence ID" value="QGK69964.1"/>
    <property type="molecule type" value="Genomic_DNA"/>
</dbReference>
<dbReference type="InterPro" id="IPR008972">
    <property type="entry name" value="Cupredoxin"/>
</dbReference>
<dbReference type="Proteomes" id="UP000371041">
    <property type="component" value="Chromosome"/>
</dbReference>
<dbReference type="PANTHER" id="PTHR11709">
    <property type="entry name" value="MULTI-COPPER OXIDASE"/>
    <property type="match status" value="1"/>
</dbReference>
<evidence type="ECO:0000256" key="2">
    <source>
        <dbReference type="ARBA" id="ARBA00023002"/>
    </source>
</evidence>
<feature type="domain" description="Plastocyanin-like" evidence="7">
    <location>
        <begin position="85"/>
        <end position="188"/>
    </location>
</feature>
<dbReference type="Pfam" id="PF07731">
    <property type="entry name" value="Cu-oxidase_2"/>
    <property type="match status" value="1"/>
</dbReference>
<evidence type="ECO:0000256" key="1">
    <source>
        <dbReference type="ARBA" id="ARBA00022723"/>
    </source>
</evidence>
<dbReference type="InterPro" id="IPR001117">
    <property type="entry name" value="Cu-oxidase_2nd"/>
</dbReference>
<dbReference type="PROSITE" id="PS00080">
    <property type="entry name" value="MULTICOPPER_OXIDASE2"/>
    <property type="match status" value="1"/>
</dbReference>
<dbReference type="PROSITE" id="PS51318">
    <property type="entry name" value="TAT"/>
    <property type="match status" value="1"/>
</dbReference>
<dbReference type="InterPro" id="IPR034279">
    <property type="entry name" value="CuRO_3_CopA"/>
</dbReference>
<reference evidence="9" key="1">
    <citation type="submission" date="2019-11" db="EMBL/GenBank/DDBJ databases">
        <title>The complete genome sequence of Saccharopolyspora sp. E2A.</title>
        <authorList>
            <person name="Zhang G."/>
        </authorList>
    </citation>
    <scope>NUCLEOTIDE SEQUENCE [LARGE SCALE GENOMIC DNA]</scope>
    <source>
        <strain evidence="9">E2A</strain>
    </source>
</reference>
<dbReference type="InterPro" id="IPR033138">
    <property type="entry name" value="Cu_oxidase_CS"/>
</dbReference>
<dbReference type="CDD" id="cd13896">
    <property type="entry name" value="CuRO_3_CopA"/>
    <property type="match status" value="1"/>
</dbReference>
<evidence type="ECO:0000256" key="3">
    <source>
        <dbReference type="ARBA" id="ARBA00023008"/>
    </source>
</evidence>
<dbReference type="GO" id="GO:0005507">
    <property type="term" value="F:copper ion binding"/>
    <property type="evidence" value="ECO:0007669"/>
    <property type="project" value="InterPro"/>
</dbReference>
<protein>
    <submittedName>
        <fullName evidence="8">Multicopper oxidase domain-containing protein</fullName>
    </submittedName>
</protein>
<keyword evidence="2" id="KW-0560">Oxidoreductase</keyword>
<evidence type="ECO:0000259" key="5">
    <source>
        <dbReference type="Pfam" id="PF00394"/>
    </source>
</evidence>
<dbReference type="SUPFAM" id="SSF49503">
    <property type="entry name" value="Cupredoxins"/>
    <property type="match status" value="3"/>
</dbReference>
<dbReference type="CDD" id="cd13861">
    <property type="entry name" value="CuRO_1_CumA_like"/>
    <property type="match status" value="1"/>
</dbReference>
<organism evidence="8 9">
    <name type="scientific">Allosaccharopolyspora coralli</name>
    <dbReference type="NCBI Taxonomy" id="2665642"/>
    <lineage>
        <taxon>Bacteria</taxon>
        <taxon>Bacillati</taxon>
        <taxon>Actinomycetota</taxon>
        <taxon>Actinomycetes</taxon>
        <taxon>Pseudonocardiales</taxon>
        <taxon>Pseudonocardiaceae</taxon>
        <taxon>Allosaccharopolyspora</taxon>
    </lineage>
</organism>
<name>A0A5Q3Q9T2_9PSEU</name>
<dbReference type="PANTHER" id="PTHR11709:SF394">
    <property type="entry name" value="FI03373P-RELATED"/>
    <property type="match status" value="1"/>
</dbReference>
<dbReference type="InterPro" id="IPR045087">
    <property type="entry name" value="Cu-oxidase_fam"/>
</dbReference>
<dbReference type="Gene3D" id="2.60.40.420">
    <property type="entry name" value="Cupredoxins - blue copper proteins"/>
    <property type="match status" value="3"/>
</dbReference>
<feature type="domain" description="Plastocyanin-like" evidence="5">
    <location>
        <begin position="277"/>
        <end position="361"/>
    </location>
</feature>